<evidence type="ECO:0000313" key="6">
    <source>
        <dbReference type="Proteomes" id="UP000481964"/>
    </source>
</evidence>
<gene>
    <name evidence="1" type="ORF">ERS852490_00593</name>
    <name evidence="2" type="ORF">ERS852492_02574</name>
    <name evidence="3" type="ORF">GKE48_04235</name>
</gene>
<accession>A0A174ZV98</accession>
<reference evidence="3 6" key="2">
    <citation type="journal article" date="2019" name="Nat. Med.">
        <title>A library of human gut bacterial isolates paired with longitudinal multiomics data enables mechanistic microbiome research.</title>
        <authorList>
            <person name="Poyet M."/>
            <person name="Groussin M."/>
            <person name="Gibbons S.M."/>
            <person name="Avila-Pacheco J."/>
            <person name="Jiang X."/>
            <person name="Kearney S.M."/>
            <person name="Perrotta A.R."/>
            <person name="Berdy B."/>
            <person name="Zhao S."/>
            <person name="Lieberman T.D."/>
            <person name="Swanson P.K."/>
            <person name="Smith M."/>
            <person name="Roesemann S."/>
            <person name="Alexander J.E."/>
            <person name="Rich S.A."/>
            <person name="Livny J."/>
            <person name="Vlamakis H."/>
            <person name="Clish C."/>
            <person name="Bullock K."/>
            <person name="Deik A."/>
            <person name="Scott J."/>
            <person name="Pierce K.A."/>
            <person name="Xavier R.J."/>
            <person name="Alm E.J."/>
        </authorList>
    </citation>
    <scope>NUCLEOTIDE SEQUENCE [LARGE SCALE GENOMIC DNA]</scope>
    <source>
        <strain evidence="3 6">BIOML-A1</strain>
    </source>
</reference>
<proteinExistence type="predicted"/>
<dbReference type="Proteomes" id="UP000481964">
    <property type="component" value="Unassembled WGS sequence"/>
</dbReference>
<dbReference type="EMBL" id="CZBU01000001">
    <property type="protein sequence ID" value="CUQ75580.1"/>
    <property type="molecule type" value="Genomic_DNA"/>
</dbReference>
<dbReference type="AlphaFoldDB" id="A0A174ZV98"/>
<dbReference type="EMBL" id="WKRD01000003">
    <property type="protein sequence ID" value="MSC56664.1"/>
    <property type="molecule type" value="Genomic_DNA"/>
</dbReference>
<dbReference type="OrthoDB" id="9880475at2"/>
<sequence length="50" mass="6155">MELKQSDTINRYDKEMKSQEELKHFQESAALFYKDAQELYKEDVKRRKNN</sequence>
<dbReference type="Proteomes" id="UP000095621">
    <property type="component" value="Unassembled WGS sequence"/>
</dbReference>
<name>A0A174ZV98_9FIRM</name>
<reference evidence="4 5" key="1">
    <citation type="submission" date="2015-09" db="EMBL/GenBank/DDBJ databases">
        <authorList>
            <consortium name="Pathogen Informatics"/>
        </authorList>
    </citation>
    <scope>NUCLEOTIDE SEQUENCE [LARGE SCALE GENOMIC DNA]</scope>
    <source>
        <strain evidence="1 4">2789STDY5834875</strain>
        <strain evidence="2 5">2789STDY5834878</strain>
    </source>
</reference>
<evidence type="ECO:0000313" key="1">
    <source>
        <dbReference type="EMBL" id="CUQ75580.1"/>
    </source>
</evidence>
<evidence type="ECO:0000313" key="5">
    <source>
        <dbReference type="Proteomes" id="UP000095780"/>
    </source>
</evidence>
<protein>
    <submittedName>
        <fullName evidence="2">Uncharacterized protein</fullName>
    </submittedName>
</protein>
<organism evidence="2 5">
    <name type="scientific">Lachnospira eligens</name>
    <dbReference type="NCBI Taxonomy" id="39485"/>
    <lineage>
        <taxon>Bacteria</taxon>
        <taxon>Bacillati</taxon>
        <taxon>Bacillota</taxon>
        <taxon>Clostridia</taxon>
        <taxon>Lachnospirales</taxon>
        <taxon>Lachnospiraceae</taxon>
        <taxon>Lachnospira</taxon>
    </lineage>
</organism>
<evidence type="ECO:0000313" key="2">
    <source>
        <dbReference type="EMBL" id="CUQ89992.1"/>
    </source>
</evidence>
<dbReference type="Proteomes" id="UP000095780">
    <property type="component" value="Unassembled WGS sequence"/>
</dbReference>
<evidence type="ECO:0000313" key="4">
    <source>
        <dbReference type="Proteomes" id="UP000095621"/>
    </source>
</evidence>
<dbReference type="EMBL" id="CZBV01000008">
    <property type="protein sequence ID" value="CUQ89992.1"/>
    <property type="molecule type" value="Genomic_DNA"/>
</dbReference>
<dbReference type="RefSeq" id="WP_022098859.1">
    <property type="nucleotide sequence ID" value="NZ_CABIXW010000008.1"/>
</dbReference>
<evidence type="ECO:0000313" key="3">
    <source>
        <dbReference type="EMBL" id="MSC56664.1"/>
    </source>
</evidence>